<evidence type="ECO:0000313" key="8">
    <source>
        <dbReference type="EMBL" id="TGN20151.1"/>
    </source>
</evidence>
<feature type="transmembrane region" description="Helical" evidence="5">
    <location>
        <begin position="40"/>
        <end position="61"/>
    </location>
</feature>
<dbReference type="EMBL" id="RQHW01000016">
    <property type="protein sequence ID" value="TGN20151.1"/>
    <property type="molecule type" value="Genomic_DNA"/>
</dbReference>
<feature type="transmembrane region" description="Helical" evidence="5">
    <location>
        <begin position="371"/>
        <end position="392"/>
    </location>
</feature>
<feature type="transmembrane region" description="Helical" evidence="5">
    <location>
        <begin position="12"/>
        <end position="33"/>
    </location>
</feature>
<feature type="transmembrane region" description="Helical" evidence="5">
    <location>
        <begin position="450"/>
        <end position="474"/>
    </location>
</feature>
<dbReference type="GO" id="GO:0005886">
    <property type="term" value="C:plasma membrane"/>
    <property type="evidence" value="ECO:0007669"/>
    <property type="project" value="UniProtKB-SubCell"/>
</dbReference>
<protein>
    <recommendedName>
        <fullName evidence="5">NADH-quinone oxidoreductase subunit N</fullName>
        <ecNumber evidence="5">7.1.1.-</ecNumber>
    </recommendedName>
    <alternativeName>
        <fullName evidence="5">NADH dehydrogenase I subunit N</fullName>
    </alternativeName>
    <alternativeName>
        <fullName evidence="5">NDH-1 subunit N</fullName>
    </alternativeName>
</protein>
<accession>A0A4R9M2F5</accession>
<dbReference type="OrthoDB" id="9811718at2"/>
<dbReference type="GO" id="GO:0048038">
    <property type="term" value="F:quinone binding"/>
    <property type="evidence" value="ECO:0007669"/>
    <property type="project" value="UniProtKB-KW"/>
</dbReference>
<reference evidence="8" key="1">
    <citation type="journal article" date="2019" name="PLoS Negl. Trop. Dis.">
        <title>Revisiting the worldwide diversity of Leptospira species in the environment.</title>
        <authorList>
            <person name="Vincent A.T."/>
            <person name="Schiettekatte O."/>
            <person name="Bourhy P."/>
            <person name="Veyrier F.J."/>
            <person name="Picardeau M."/>
        </authorList>
    </citation>
    <scope>NUCLEOTIDE SEQUENCE [LARGE SCALE GENOMIC DNA]</scope>
    <source>
        <strain evidence="8">201300427</strain>
    </source>
</reference>
<comment type="function">
    <text evidence="5">NDH-1 shuttles electrons from NADH, via FMN and iron-sulfur (Fe-S) centers, to quinones in the respiratory chain. The immediate electron acceptor for the enzyme in this species is believed to be ubiquinone. Couples the redox reaction to proton translocation (for every two electrons transferred, four hydrogen ions are translocated across the cytoplasmic membrane), and thus conserves the redox energy in a proton gradient.</text>
</comment>
<evidence type="ECO:0000256" key="6">
    <source>
        <dbReference type="RuleBase" id="RU000320"/>
    </source>
</evidence>
<evidence type="ECO:0000313" key="9">
    <source>
        <dbReference type="Proteomes" id="UP000298058"/>
    </source>
</evidence>
<dbReference type="GO" id="GO:0008137">
    <property type="term" value="F:NADH dehydrogenase (ubiquinone) activity"/>
    <property type="evidence" value="ECO:0007669"/>
    <property type="project" value="InterPro"/>
</dbReference>
<keyword evidence="5" id="KW-0830">Ubiquinone</keyword>
<feature type="transmembrane region" description="Helical" evidence="5">
    <location>
        <begin position="108"/>
        <end position="126"/>
    </location>
</feature>
<dbReference type="NCBIfam" id="TIGR01770">
    <property type="entry name" value="NDH_I_N"/>
    <property type="match status" value="1"/>
</dbReference>
<keyword evidence="3 5" id="KW-1133">Transmembrane helix</keyword>
<feature type="transmembrane region" description="Helical" evidence="5">
    <location>
        <begin position="81"/>
        <end position="99"/>
    </location>
</feature>
<feature type="transmembrane region" description="Helical" evidence="5">
    <location>
        <begin position="132"/>
        <end position="154"/>
    </location>
</feature>
<sequence>MSYIPNTNDLFAILPMLILSGTGILLLVIQFLLPKKEESTPLWVVSLIGLLASLFSVWYATQSPGYGKYFLSQVSISPMTVWLNVIYLLAGIATLLIAPKSLESNKSLFPEFFPLLLFCITGMMFLTSGYDFIVIFVGLEILSLCLYIMIGMARSSLHSLESAMKYFILGAFSSGFMLLGIAFLYGGSGTTNLDGALRGLFLKGFESNYSKLGFGLFLIGIFFKSALVPFHAWTPDVYEGAQTPITGFMASAGKASAMGLLMVLFQHIPSGYTGESWKILIGGIGLLSMTWGNIVALRQTNVKRILAYSSISHAGYVCAGIACGANLEALYYLFLYSLMNLAAFGVLTYLEEGKRIVTLESISHLSASFPWTSIALSVIFLSFAGLPPLIGFWTKLFLLQKIAESDSLVNRVILFVAVANSAIAFYYYMKITIQSYMKSDLGEIASEGSLMSQPGIGIVVGITVLILSFGWIFFQPGFFL</sequence>
<proteinExistence type="inferred from homology"/>
<keyword evidence="2 5" id="KW-0812">Transmembrane</keyword>
<keyword evidence="5" id="KW-0874">Quinone</keyword>
<evidence type="ECO:0000256" key="2">
    <source>
        <dbReference type="ARBA" id="ARBA00022692"/>
    </source>
</evidence>
<dbReference type="Proteomes" id="UP000298058">
    <property type="component" value="Unassembled WGS sequence"/>
</dbReference>
<comment type="subcellular location">
    <subcellularLocation>
        <location evidence="5">Cell membrane</location>
        <topology evidence="5">Multi-pass membrane protein</topology>
    </subcellularLocation>
    <subcellularLocation>
        <location evidence="1">Endomembrane system</location>
        <topology evidence="1">Multi-pass membrane protein</topology>
    </subcellularLocation>
    <subcellularLocation>
        <location evidence="6">Membrane</location>
        <topology evidence="6">Multi-pass membrane protein</topology>
    </subcellularLocation>
</comment>
<dbReference type="PANTHER" id="PTHR22773">
    <property type="entry name" value="NADH DEHYDROGENASE"/>
    <property type="match status" value="1"/>
</dbReference>
<gene>
    <name evidence="5" type="primary">nuoN</name>
    <name evidence="8" type="ORF">EHS15_05520</name>
</gene>
<keyword evidence="5" id="KW-1003">Cell membrane</keyword>
<feature type="transmembrane region" description="Helical" evidence="5">
    <location>
        <begin position="245"/>
        <end position="265"/>
    </location>
</feature>
<comment type="subunit">
    <text evidence="5">NDH-1 is composed of 14 different subunits. Subunits NuoA, H, J, K, L, M, N constitute the membrane sector of the complex.</text>
</comment>
<dbReference type="EC" id="7.1.1.-" evidence="5"/>
<dbReference type="GO" id="GO:0042773">
    <property type="term" value="P:ATP synthesis coupled electron transport"/>
    <property type="evidence" value="ECO:0007669"/>
    <property type="project" value="InterPro"/>
</dbReference>
<feature type="transmembrane region" description="Helical" evidence="5">
    <location>
        <begin position="412"/>
        <end position="429"/>
    </location>
</feature>
<dbReference type="GO" id="GO:0012505">
    <property type="term" value="C:endomembrane system"/>
    <property type="evidence" value="ECO:0007669"/>
    <property type="project" value="UniProtKB-SubCell"/>
</dbReference>
<dbReference type="InterPro" id="IPR001750">
    <property type="entry name" value="ND/Mrp_TM"/>
</dbReference>
<evidence type="ECO:0000256" key="4">
    <source>
        <dbReference type="ARBA" id="ARBA00023136"/>
    </source>
</evidence>
<dbReference type="HAMAP" id="MF_00445">
    <property type="entry name" value="NDH1_NuoN_1"/>
    <property type="match status" value="1"/>
</dbReference>
<keyword evidence="5" id="KW-0520">NAD</keyword>
<organism evidence="8 9">
    <name type="scientific">Leptospira idonii</name>
    <dbReference type="NCBI Taxonomy" id="1193500"/>
    <lineage>
        <taxon>Bacteria</taxon>
        <taxon>Pseudomonadati</taxon>
        <taxon>Spirochaetota</taxon>
        <taxon>Spirochaetia</taxon>
        <taxon>Leptospirales</taxon>
        <taxon>Leptospiraceae</taxon>
        <taxon>Leptospira</taxon>
    </lineage>
</organism>
<dbReference type="GO" id="GO:0050136">
    <property type="term" value="F:NADH dehydrogenase (quinone) (non-electrogenic) activity"/>
    <property type="evidence" value="ECO:0007669"/>
    <property type="project" value="UniProtKB-UniRule"/>
</dbReference>
<dbReference type="AlphaFoldDB" id="A0A4R9M2F5"/>
<dbReference type="Pfam" id="PF00361">
    <property type="entry name" value="Proton_antipo_M"/>
    <property type="match status" value="1"/>
</dbReference>
<comment type="caution">
    <text evidence="8">The sequence shown here is derived from an EMBL/GenBank/DDBJ whole genome shotgun (WGS) entry which is preliminary data.</text>
</comment>
<feature type="domain" description="NADH:quinone oxidoreductase/Mrp antiporter transmembrane" evidence="7">
    <location>
        <begin position="131"/>
        <end position="415"/>
    </location>
</feature>
<comment type="catalytic activity">
    <reaction evidence="5">
        <text>a quinone + NADH + 5 H(+)(in) = a quinol + NAD(+) + 4 H(+)(out)</text>
        <dbReference type="Rhea" id="RHEA:57888"/>
        <dbReference type="ChEBI" id="CHEBI:15378"/>
        <dbReference type="ChEBI" id="CHEBI:24646"/>
        <dbReference type="ChEBI" id="CHEBI:57540"/>
        <dbReference type="ChEBI" id="CHEBI:57945"/>
        <dbReference type="ChEBI" id="CHEBI:132124"/>
    </reaction>
</comment>
<keyword evidence="4 5" id="KW-0472">Membrane</keyword>
<dbReference type="InterPro" id="IPR010096">
    <property type="entry name" value="NADH-Q_OxRdtase_suN/2"/>
</dbReference>
<feature type="transmembrane region" description="Helical" evidence="5">
    <location>
        <begin position="212"/>
        <end position="233"/>
    </location>
</feature>
<comment type="similarity">
    <text evidence="5">Belongs to the complex I subunit 2 family.</text>
</comment>
<feature type="transmembrane region" description="Helical" evidence="5">
    <location>
        <begin position="277"/>
        <end position="298"/>
    </location>
</feature>
<dbReference type="RefSeq" id="WP_135759547.1">
    <property type="nucleotide sequence ID" value="NZ_RQHW01000016.1"/>
</dbReference>
<name>A0A4R9M2F5_9LEPT</name>
<evidence type="ECO:0000256" key="3">
    <source>
        <dbReference type="ARBA" id="ARBA00022989"/>
    </source>
</evidence>
<evidence type="ECO:0000256" key="1">
    <source>
        <dbReference type="ARBA" id="ARBA00004127"/>
    </source>
</evidence>
<evidence type="ECO:0000259" key="7">
    <source>
        <dbReference type="Pfam" id="PF00361"/>
    </source>
</evidence>
<keyword evidence="5" id="KW-1278">Translocase</keyword>
<keyword evidence="5" id="KW-0813">Transport</keyword>
<feature type="transmembrane region" description="Helical" evidence="5">
    <location>
        <begin position="166"/>
        <end position="185"/>
    </location>
</feature>
<keyword evidence="9" id="KW-1185">Reference proteome</keyword>
<evidence type="ECO:0000256" key="5">
    <source>
        <dbReference type="HAMAP-Rule" id="MF_00445"/>
    </source>
</evidence>